<evidence type="ECO:0000313" key="1">
    <source>
        <dbReference type="EMBL" id="CAH0600790.1"/>
    </source>
</evidence>
<keyword evidence="2" id="KW-1185">Reference proteome</keyword>
<reference evidence="1" key="1">
    <citation type="submission" date="2021-12" db="EMBL/GenBank/DDBJ databases">
        <authorList>
            <person name="King R."/>
        </authorList>
    </citation>
    <scope>NUCLEOTIDE SEQUENCE</scope>
</reference>
<sequence>MELHLHLSVAFRALDRKWGTPVDLVTPEDLSPCLPAVVDLPTTTFSSEEFLRARLRPTPYSRAEVKRRRRDNVKVNDSFADISCARIPSLTDLTDLELSSCYGSAESVVTSSSDPERCMEEYLEDYESRSYKAGSTDTLDSGLGTLGSKKRLNMFRQFKDTAKAYIRNKRSS</sequence>
<dbReference type="EMBL" id="LR824006">
    <property type="protein sequence ID" value="CAH0600790.1"/>
    <property type="molecule type" value="Genomic_DNA"/>
</dbReference>
<name>A0A9P0FVM4_CHRIL</name>
<organism evidence="1 2">
    <name type="scientific">Chrysodeixis includens</name>
    <name type="common">Soybean looper</name>
    <name type="synonym">Pseudoplusia includens</name>
    <dbReference type="NCBI Taxonomy" id="689277"/>
    <lineage>
        <taxon>Eukaryota</taxon>
        <taxon>Metazoa</taxon>
        <taxon>Ecdysozoa</taxon>
        <taxon>Arthropoda</taxon>
        <taxon>Hexapoda</taxon>
        <taxon>Insecta</taxon>
        <taxon>Pterygota</taxon>
        <taxon>Neoptera</taxon>
        <taxon>Endopterygota</taxon>
        <taxon>Lepidoptera</taxon>
        <taxon>Glossata</taxon>
        <taxon>Ditrysia</taxon>
        <taxon>Noctuoidea</taxon>
        <taxon>Noctuidae</taxon>
        <taxon>Plusiinae</taxon>
        <taxon>Chrysodeixis</taxon>
    </lineage>
</organism>
<evidence type="ECO:0000313" key="2">
    <source>
        <dbReference type="Proteomes" id="UP001154114"/>
    </source>
</evidence>
<dbReference type="OrthoDB" id="7287572at2759"/>
<dbReference type="Proteomes" id="UP001154114">
    <property type="component" value="Chromosome 3"/>
</dbReference>
<dbReference type="AlphaFoldDB" id="A0A9P0FVM4"/>
<protein>
    <submittedName>
        <fullName evidence="1">Uncharacterized protein</fullName>
    </submittedName>
</protein>
<accession>A0A9P0FVM4</accession>
<gene>
    <name evidence="1" type="ORF">CINC_LOCUS9664</name>
</gene>
<proteinExistence type="predicted"/>